<dbReference type="Proteomes" id="UP000467840">
    <property type="component" value="Chromosome 1"/>
</dbReference>
<dbReference type="Pfam" id="PF03168">
    <property type="entry name" value="LEA_2"/>
    <property type="match status" value="1"/>
</dbReference>
<dbReference type="EMBL" id="JAAGAX010000011">
    <property type="protein sequence ID" value="KAF2297890.1"/>
    <property type="molecule type" value="Genomic_DNA"/>
</dbReference>
<name>A0A6A6L8W8_HEVBR</name>
<feature type="transmembrane region" description="Helical" evidence="1">
    <location>
        <begin position="39"/>
        <end position="61"/>
    </location>
</feature>
<evidence type="ECO:0000313" key="3">
    <source>
        <dbReference type="EMBL" id="KAF2297890.1"/>
    </source>
</evidence>
<dbReference type="AlphaFoldDB" id="A0A6A6L8W8"/>
<keyword evidence="4" id="KW-1185">Reference proteome</keyword>
<reference evidence="3 4" key="1">
    <citation type="journal article" date="2020" name="Mol. Plant">
        <title>The Chromosome-Based Rubber Tree Genome Provides New Insights into Spurge Genome Evolution and Rubber Biosynthesis.</title>
        <authorList>
            <person name="Liu J."/>
            <person name="Shi C."/>
            <person name="Shi C.C."/>
            <person name="Li W."/>
            <person name="Zhang Q.J."/>
            <person name="Zhang Y."/>
            <person name="Li K."/>
            <person name="Lu H.F."/>
            <person name="Shi C."/>
            <person name="Zhu S.T."/>
            <person name="Xiao Z.Y."/>
            <person name="Nan H."/>
            <person name="Yue Y."/>
            <person name="Zhu X.G."/>
            <person name="Wu Y."/>
            <person name="Hong X.N."/>
            <person name="Fan G.Y."/>
            <person name="Tong Y."/>
            <person name="Zhang D."/>
            <person name="Mao C.L."/>
            <person name="Liu Y.L."/>
            <person name="Hao S.J."/>
            <person name="Liu W.Q."/>
            <person name="Lv M.Q."/>
            <person name="Zhang H.B."/>
            <person name="Liu Y."/>
            <person name="Hu-Tang G.R."/>
            <person name="Wang J.P."/>
            <person name="Wang J.H."/>
            <person name="Sun Y.H."/>
            <person name="Ni S.B."/>
            <person name="Chen W.B."/>
            <person name="Zhang X.C."/>
            <person name="Jiao Y.N."/>
            <person name="Eichler E.E."/>
            <person name="Li G.H."/>
            <person name="Liu X."/>
            <person name="Gao L.Z."/>
        </authorList>
    </citation>
    <scope>NUCLEOTIDE SEQUENCE [LARGE SCALE GENOMIC DNA]</scope>
    <source>
        <strain evidence="4">cv. GT1</strain>
        <tissue evidence="3">Leaf</tissue>
    </source>
</reference>
<feature type="domain" description="Late embryogenesis abundant protein LEA-2 subgroup" evidence="2">
    <location>
        <begin position="75"/>
        <end position="171"/>
    </location>
</feature>
<evidence type="ECO:0000259" key="2">
    <source>
        <dbReference type="Pfam" id="PF03168"/>
    </source>
</evidence>
<comment type="caution">
    <text evidence="3">The sequence shown here is derived from an EMBL/GenBank/DDBJ whole genome shotgun (WGS) entry which is preliminary data.</text>
</comment>
<keyword evidence="1" id="KW-0472">Membrane</keyword>
<sequence>MAEDNQAVVPLAPLKFYPRSDEEFAFKPIKPRQEKRSKCLVYVLAGIVFLSVVFLVIALVMRPRTPDLGLSLAEFTIDNPNFGQFVFENATASVLYRGKTVGEAKIGGGRVSAKETEKIKVKVDVRSYRLSDADNFSKDGILKLSSYANFSGRVQLWKIVKKRKTASINCSMSFNLTSPAFDLQDLICS</sequence>
<keyword evidence="1" id="KW-0812">Transmembrane</keyword>
<protein>
    <recommendedName>
        <fullName evidence="2">Late embryogenesis abundant protein LEA-2 subgroup domain-containing protein</fullName>
    </recommendedName>
</protein>
<proteinExistence type="predicted"/>
<accession>A0A6A6L8W8</accession>
<evidence type="ECO:0000313" key="4">
    <source>
        <dbReference type="Proteomes" id="UP000467840"/>
    </source>
</evidence>
<evidence type="ECO:0000256" key="1">
    <source>
        <dbReference type="SAM" id="Phobius"/>
    </source>
</evidence>
<dbReference type="PANTHER" id="PTHR31852">
    <property type="entry name" value="LATE EMBRYOGENESIS ABUNDANT (LEA) HYDROXYPROLINE-RICH GLYCOPROTEIN FAMILY"/>
    <property type="match status" value="1"/>
</dbReference>
<dbReference type="InterPro" id="IPR004864">
    <property type="entry name" value="LEA_2"/>
</dbReference>
<dbReference type="InterPro" id="IPR055301">
    <property type="entry name" value="Lea14-like_2"/>
</dbReference>
<keyword evidence="1" id="KW-1133">Transmembrane helix</keyword>
<gene>
    <name evidence="3" type="ORF">GH714_004823</name>
</gene>
<organism evidence="3 4">
    <name type="scientific">Hevea brasiliensis</name>
    <name type="common">Para rubber tree</name>
    <name type="synonym">Siphonia brasiliensis</name>
    <dbReference type="NCBI Taxonomy" id="3981"/>
    <lineage>
        <taxon>Eukaryota</taxon>
        <taxon>Viridiplantae</taxon>
        <taxon>Streptophyta</taxon>
        <taxon>Embryophyta</taxon>
        <taxon>Tracheophyta</taxon>
        <taxon>Spermatophyta</taxon>
        <taxon>Magnoliopsida</taxon>
        <taxon>eudicotyledons</taxon>
        <taxon>Gunneridae</taxon>
        <taxon>Pentapetalae</taxon>
        <taxon>rosids</taxon>
        <taxon>fabids</taxon>
        <taxon>Malpighiales</taxon>
        <taxon>Euphorbiaceae</taxon>
        <taxon>Crotonoideae</taxon>
        <taxon>Micrandreae</taxon>
        <taxon>Hevea</taxon>
    </lineage>
</organism>